<dbReference type="SUPFAM" id="SSF54534">
    <property type="entry name" value="FKBP-like"/>
    <property type="match status" value="1"/>
</dbReference>
<evidence type="ECO:0000256" key="7">
    <source>
        <dbReference type="ARBA" id="ARBA00023186"/>
    </source>
</evidence>
<dbReference type="SUPFAM" id="SSF109998">
    <property type="entry name" value="Triger factor/SurA peptide-binding domain-like"/>
    <property type="match status" value="1"/>
</dbReference>
<dbReference type="Proteomes" id="UP000464262">
    <property type="component" value="Chromosome 2"/>
</dbReference>
<dbReference type="InterPro" id="IPR000297">
    <property type="entry name" value="PPIase_PpiC"/>
</dbReference>
<keyword evidence="2" id="KW-1003">Cell membrane</keyword>
<evidence type="ECO:0000256" key="11">
    <source>
        <dbReference type="PROSITE-ProRule" id="PRU00278"/>
    </source>
</evidence>
<dbReference type="EMBL" id="CP047476">
    <property type="protein sequence ID" value="QIA65765.1"/>
    <property type="molecule type" value="Genomic_DNA"/>
</dbReference>
<feature type="domain" description="PpiC" evidence="13">
    <location>
        <begin position="268"/>
        <end position="359"/>
    </location>
</feature>
<keyword evidence="11" id="KW-0697">Rotamase</keyword>
<dbReference type="InterPro" id="IPR027304">
    <property type="entry name" value="Trigger_fact/SurA_dom_sf"/>
</dbReference>
<dbReference type="AlphaFoldDB" id="A0A7Z2YG46"/>
<dbReference type="NCBIfam" id="NF008054">
    <property type="entry name" value="PRK10788.1"/>
    <property type="match status" value="1"/>
</dbReference>
<accession>A0A7Z2YG46</accession>
<evidence type="ECO:0000256" key="5">
    <source>
        <dbReference type="ARBA" id="ARBA00022989"/>
    </source>
</evidence>
<gene>
    <name evidence="14" type="primary">ppiD</name>
    <name evidence="14" type="ORF">GT360_19800</name>
</gene>
<reference evidence="14 15" key="1">
    <citation type="submission" date="2020-01" db="EMBL/GenBank/DDBJ databases">
        <title>Whole genome and functional gene identification of agarase of Vibrio HN897.</title>
        <authorList>
            <person name="Liu Y."/>
            <person name="Zhao Z."/>
        </authorList>
    </citation>
    <scope>NUCLEOTIDE SEQUENCE [LARGE SCALE GENOMIC DNA]</scope>
    <source>
        <strain evidence="14 15">HN897</strain>
    </source>
</reference>
<evidence type="ECO:0000256" key="8">
    <source>
        <dbReference type="ARBA" id="ARBA00038408"/>
    </source>
</evidence>
<evidence type="ECO:0000313" key="14">
    <source>
        <dbReference type="EMBL" id="QIA65765.1"/>
    </source>
</evidence>
<keyword evidence="7" id="KW-0143">Chaperone</keyword>
<proteinExistence type="inferred from homology"/>
<dbReference type="Pfam" id="PF13624">
    <property type="entry name" value="SurA_N_3"/>
    <property type="match status" value="1"/>
</dbReference>
<dbReference type="GO" id="GO:0003755">
    <property type="term" value="F:peptidyl-prolyl cis-trans isomerase activity"/>
    <property type="evidence" value="ECO:0007669"/>
    <property type="project" value="UniProtKB-KW"/>
</dbReference>
<evidence type="ECO:0000256" key="3">
    <source>
        <dbReference type="ARBA" id="ARBA00022519"/>
    </source>
</evidence>
<dbReference type="PROSITE" id="PS50198">
    <property type="entry name" value="PPIC_PPIASE_2"/>
    <property type="match status" value="1"/>
</dbReference>
<evidence type="ECO:0000313" key="15">
    <source>
        <dbReference type="Proteomes" id="UP000464262"/>
    </source>
</evidence>
<dbReference type="PANTHER" id="PTHR47529">
    <property type="entry name" value="PEPTIDYL-PROLYL CIS-TRANS ISOMERASE D"/>
    <property type="match status" value="1"/>
</dbReference>
<evidence type="ECO:0000256" key="6">
    <source>
        <dbReference type="ARBA" id="ARBA00023136"/>
    </source>
</evidence>
<keyword evidence="5 12" id="KW-1133">Transmembrane helix</keyword>
<dbReference type="GO" id="GO:0005886">
    <property type="term" value="C:plasma membrane"/>
    <property type="evidence" value="ECO:0007669"/>
    <property type="project" value="UniProtKB-SubCell"/>
</dbReference>
<dbReference type="KEGG" id="vas:GT360_19800"/>
<dbReference type="InterPro" id="IPR046357">
    <property type="entry name" value="PPIase_dom_sf"/>
</dbReference>
<evidence type="ECO:0000259" key="13">
    <source>
        <dbReference type="PROSITE" id="PS50198"/>
    </source>
</evidence>
<evidence type="ECO:0000256" key="12">
    <source>
        <dbReference type="SAM" id="Phobius"/>
    </source>
</evidence>
<comment type="similarity">
    <text evidence="8">Belongs to the PpiD chaperone family.</text>
</comment>
<dbReference type="PROSITE" id="PS01096">
    <property type="entry name" value="PPIC_PPIASE_1"/>
    <property type="match status" value="1"/>
</dbReference>
<evidence type="ECO:0000256" key="2">
    <source>
        <dbReference type="ARBA" id="ARBA00022475"/>
    </source>
</evidence>
<dbReference type="Pfam" id="PF00639">
    <property type="entry name" value="Rotamase"/>
    <property type="match status" value="1"/>
</dbReference>
<evidence type="ECO:0000256" key="9">
    <source>
        <dbReference type="ARBA" id="ARBA00040743"/>
    </source>
</evidence>
<evidence type="ECO:0000256" key="1">
    <source>
        <dbReference type="ARBA" id="ARBA00004382"/>
    </source>
</evidence>
<dbReference type="Gene3D" id="1.10.4030.10">
    <property type="entry name" value="Porin chaperone SurA, peptide-binding domain"/>
    <property type="match status" value="1"/>
</dbReference>
<name>A0A7Z2YG46_9VIBR</name>
<keyword evidence="4 12" id="KW-0812">Transmembrane</keyword>
<organism evidence="14 15">
    <name type="scientific">Vibrio astriarenae</name>
    <dbReference type="NCBI Taxonomy" id="1481923"/>
    <lineage>
        <taxon>Bacteria</taxon>
        <taxon>Pseudomonadati</taxon>
        <taxon>Pseudomonadota</taxon>
        <taxon>Gammaproteobacteria</taxon>
        <taxon>Vibrionales</taxon>
        <taxon>Vibrionaceae</taxon>
        <taxon>Vibrio</taxon>
    </lineage>
</organism>
<dbReference type="PANTHER" id="PTHR47529:SF1">
    <property type="entry name" value="PERIPLASMIC CHAPERONE PPID"/>
    <property type="match status" value="1"/>
</dbReference>
<dbReference type="InterPro" id="IPR023058">
    <property type="entry name" value="PPIase_PpiC_CS"/>
</dbReference>
<keyword evidence="3" id="KW-0997">Cell inner membrane</keyword>
<keyword evidence="11 14" id="KW-0413">Isomerase</keyword>
<protein>
    <recommendedName>
        <fullName evidence="9">Periplasmic chaperone PpiD</fullName>
    </recommendedName>
    <alternativeName>
        <fullName evidence="10">Periplasmic folding chaperone</fullName>
    </alternativeName>
</protein>
<keyword evidence="6 12" id="KW-0472">Membrane</keyword>
<sequence>MMDRLREGVNSLAVKIILGMIILSFIFAGVGSYLVGGGVNTAATVGNAEISRGEFEQAYQNERNRMQSQLGDYFSAMLGDPAYVASFRQSVLDRMVNDVLLEQHAEKIGLRVSDDQVRQLILEMPQFQSNGQFDSEIYQAALRRAGFSPDSFAEYLRRDLVRNQLLSAVQGSEFSLEGEVELQTTLVGQTREIRKVTLSLEDFAQNVALTEEEITDYYQQNAERYTRPEQVVVSYLELDAQAMRDSIEVTEQDIADYYEQNIDKYSSEEQRSISHILVQDEAAAEEILSELNAGADFAALAEEKSEDFGSSEDGGSLGWIERGVMDPAFEDAAFALASVGDMTEVVQSDFGFHIIKLDELKDSEAKPLTEVSDEIKLELVDQQAIDEFYNLQSDLERISFEFPDSLDDAAQAVGVDVVTTDFISQADAPQVLLTPAVMQAILSPEVKEDGLNSEVIEVAPEHVIVVRVDDMRDEMVLPIEEVKEQVEVQLARVKGEQKAIEVADSVLTALEAGDTSLLEENDLAFGELETVNRGAPIANTVFAMTKPESGQKTYAKASEMNGDIAIVELSEINVDMNAQMSEQVAYQLVQTNAQQDLQGLIEILRDEISIEYFINE</sequence>
<feature type="transmembrane region" description="Helical" evidence="12">
    <location>
        <begin position="12"/>
        <end position="35"/>
    </location>
</feature>
<evidence type="ECO:0000256" key="4">
    <source>
        <dbReference type="ARBA" id="ARBA00022692"/>
    </source>
</evidence>
<keyword evidence="15" id="KW-1185">Reference proteome</keyword>
<evidence type="ECO:0000256" key="10">
    <source>
        <dbReference type="ARBA" id="ARBA00042775"/>
    </source>
</evidence>
<comment type="subcellular location">
    <subcellularLocation>
        <location evidence="1">Cell inner membrane</location>
        <topology evidence="1">Single-pass type II membrane protein</topology>
        <orientation evidence="1">Periplasmic side</orientation>
    </subcellularLocation>
</comment>
<dbReference type="Gene3D" id="3.10.50.40">
    <property type="match status" value="1"/>
</dbReference>
<dbReference type="InterPro" id="IPR052029">
    <property type="entry name" value="PpiD_chaperone"/>
</dbReference>
<dbReference type="RefSeq" id="WP_164650662.1">
    <property type="nucleotide sequence ID" value="NZ_CP047476.1"/>
</dbReference>